<dbReference type="GO" id="GO:0006508">
    <property type="term" value="P:proteolysis"/>
    <property type="evidence" value="ECO:0007669"/>
    <property type="project" value="UniProtKB-KW"/>
</dbReference>
<dbReference type="EMBL" id="QKMR01000005">
    <property type="protein sequence ID" value="PYG88821.1"/>
    <property type="molecule type" value="Genomic_DNA"/>
</dbReference>
<dbReference type="CDD" id="cd16332">
    <property type="entry name" value="Prp-like"/>
    <property type="match status" value="1"/>
</dbReference>
<keyword evidence="4" id="KW-0788">Thiol protease</keyword>
<keyword evidence="3" id="KW-0378">Hydrolase</keyword>
<dbReference type="OrthoDB" id="48998at2"/>
<dbReference type="AlphaFoldDB" id="A0A318XMR4"/>
<organism evidence="7 8">
    <name type="scientific">Ruminiclostridium sufflavum DSM 19573</name>
    <dbReference type="NCBI Taxonomy" id="1121337"/>
    <lineage>
        <taxon>Bacteria</taxon>
        <taxon>Bacillati</taxon>
        <taxon>Bacillota</taxon>
        <taxon>Clostridia</taxon>
        <taxon>Eubacteriales</taxon>
        <taxon>Oscillospiraceae</taxon>
        <taxon>Ruminiclostridium</taxon>
    </lineage>
</organism>
<keyword evidence="1" id="KW-0690">Ribosome biogenesis</keyword>
<dbReference type="InterPro" id="IPR007422">
    <property type="entry name" value="Peptidase_Prp"/>
</dbReference>
<proteinExistence type="inferred from homology"/>
<dbReference type="Proteomes" id="UP000248132">
    <property type="component" value="Unassembled WGS sequence"/>
</dbReference>
<sequence>MIKINIGKDLAGNIRKFTVKGHSGYAEIGSDIVCSAVSAVSFTAIGAIKELIGLKKFYRQHRWGIISCKLDMDIPPELIHDANIIMATAEIGFKQIEYAYPDYVKVMDEEV</sequence>
<protein>
    <recommendedName>
        <fullName evidence="6">Ribosomal processing cysteine protease Prp</fullName>
    </recommendedName>
</protein>
<evidence type="ECO:0000256" key="3">
    <source>
        <dbReference type="ARBA" id="ARBA00022801"/>
    </source>
</evidence>
<comment type="caution">
    <text evidence="7">The sequence shown here is derived from an EMBL/GenBank/DDBJ whole genome shotgun (WGS) entry which is preliminary data.</text>
</comment>
<evidence type="ECO:0000313" key="8">
    <source>
        <dbReference type="Proteomes" id="UP000248132"/>
    </source>
</evidence>
<evidence type="ECO:0000256" key="4">
    <source>
        <dbReference type="ARBA" id="ARBA00022807"/>
    </source>
</evidence>
<dbReference type="RefSeq" id="WP_110461243.1">
    <property type="nucleotide sequence ID" value="NZ_QKMR01000005.1"/>
</dbReference>
<dbReference type="GO" id="GO:0042254">
    <property type="term" value="P:ribosome biogenesis"/>
    <property type="evidence" value="ECO:0007669"/>
    <property type="project" value="UniProtKB-KW"/>
</dbReference>
<accession>A0A318XMR4</accession>
<keyword evidence="2" id="KW-0645">Protease</keyword>
<evidence type="ECO:0000256" key="1">
    <source>
        <dbReference type="ARBA" id="ARBA00022517"/>
    </source>
</evidence>
<dbReference type="Gene3D" id="3.30.70.1490">
    <property type="entry name" value="Cysteine protease Prp"/>
    <property type="match status" value="1"/>
</dbReference>
<dbReference type="PANTHER" id="PTHR39178:SF1">
    <property type="entry name" value="RIBOSOMAL-PROCESSING CYSTEINE PROTEASE PRP"/>
    <property type="match status" value="1"/>
</dbReference>
<reference evidence="7 8" key="1">
    <citation type="submission" date="2018-06" db="EMBL/GenBank/DDBJ databases">
        <title>Genomic Encyclopedia of Type Strains, Phase I: the one thousand microbial genomes (KMG-I) project.</title>
        <authorList>
            <person name="Kyrpides N."/>
        </authorList>
    </citation>
    <scope>NUCLEOTIDE SEQUENCE [LARGE SCALE GENOMIC DNA]</scope>
    <source>
        <strain evidence="7 8">DSM 19573</strain>
    </source>
</reference>
<dbReference type="Pfam" id="PF04327">
    <property type="entry name" value="Peptidase_Prp"/>
    <property type="match status" value="1"/>
</dbReference>
<evidence type="ECO:0000256" key="2">
    <source>
        <dbReference type="ARBA" id="ARBA00022670"/>
    </source>
</evidence>
<evidence type="ECO:0000256" key="6">
    <source>
        <dbReference type="ARBA" id="ARBA00044538"/>
    </source>
</evidence>
<dbReference type="PANTHER" id="PTHR39178">
    <property type="entry name" value="HYPOTHETICAL RIBOSOME-ASSOCIATED PROTEIN"/>
    <property type="match status" value="1"/>
</dbReference>
<keyword evidence="8" id="KW-1185">Reference proteome</keyword>
<name>A0A318XMR4_9FIRM</name>
<evidence type="ECO:0000313" key="7">
    <source>
        <dbReference type="EMBL" id="PYG88821.1"/>
    </source>
</evidence>
<dbReference type="InterPro" id="IPR036764">
    <property type="entry name" value="Peptidase_Prp_sf"/>
</dbReference>
<comment type="similarity">
    <text evidence="5">Belongs to the Prp family.</text>
</comment>
<evidence type="ECO:0000256" key="5">
    <source>
        <dbReference type="ARBA" id="ARBA00044503"/>
    </source>
</evidence>
<dbReference type="SUPFAM" id="SSF118010">
    <property type="entry name" value="TM1457-like"/>
    <property type="match status" value="1"/>
</dbReference>
<dbReference type="GO" id="GO:0008234">
    <property type="term" value="F:cysteine-type peptidase activity"/>
    <property type="evidence" value="ECO:0007669"/>
    <property type="project" value="UniProtKB-KW"/>
</dbReference>
<gene>
    <name evidence="7" type="ORF">LY28_01182</name>
</gene>